<dbReference type="SUPFAM" id="SSF54117">
    <property type="entry name" value="Interleukin 8-like chemokines"/>
    <property type="match status" value="1"/>
</dbReference>
<evidence type="ECO:0000256" key="1">
    <source>
        <dbReference type="ARBA" id="ARBA00010665"/>
    </source>
</evidence>
<feature type="domain" description="Chemokine interleukin-8-like" evidence="5">
    <location>
        <begin position="59"/>
        <end position="121"/>
    </location>
</feature>
<dbReference type="GeneID" id="112836054"/>
<proteinExistence type="inferred from homology"/>
<evidence type="ECO:0000313" key="6">
    <source>
        <dbReference type="Proteomes" id="UP000286641"/>
    </source>
</evidence>
<dbReference type="InParanoid" id="A0A3Q7RS98"/>
<evidence type="ECO:0000256" key="2">
    <source>
        <dbReference type="ARBA" id="ARBA00022500"/>
    </source>
</evidence>
<dbReference type="AlphaFoldDB" id="A0A3Q7RS98"/>
<organism evidence="6 7">
    <name type="scientific">Callorhinus ursinus</name>
    <name type="common">Northern fur seal</name>
    <dbReference type="NCBI Taxonomy" id="34884"/>
    <lineage>
        <taxon>Eukaryota</taxon>
        <taxon>Metazoa</taxon>
        <taxon>Chordata</taxon>
        <taxon>Craniata</taxon>
        <taxon>Vertebrata</taxon>
        <taxon>Euteleostomi</taxon>
        <taxon>Mammalia</taxon>
        <taxon>Eutheria</taxon>
        <taxon>Laurasiatheria</taxon>
        <taxon>Carnivora</taxon>
        <taxon>Caniformia</taxon>
        <taxon>Pinnipedia</taxon>
        <taxon>Otariidae</taxon>
        <taxon>Callorhinus</taxon>
    </lineage>
</organism>
<dbReference type="InterPro" id="IPR033899">
    <property type="entry name" value="CXC_Chemokine_domain"/>
</dbReference>
<reference key="1">
    <citation type="submission" date="2019-01" db="UniProtKB">
        <authorList>
            <consortium name="RefSeq"/>
        </authorList>
    </citation>
    <scope>IDENTIFICATION</scope>
</reference>
<keyword evidence="4" id="KW-1133">Transmembrane helix</keyword>
<dbReference type="CDD" id="cd00273">
    <property type="entry name" value="Chemokine_CXC"/>
    <property type="match status" value="1"/>
</dbReference>
<keyword evidence="4" id="KW-0472">Membrane</keyword>
<dbReference type="GO" id="GO:0005615">
    <property type="term" value="C:extracellular space"/>
    <property type="evidence" value="ECO:0007669"/>
    <property type="project" value="UniProtKB-KW"/>
</dbReference>
<dbReference type="InterPro" id="IPR001811">
    <property type="entry name" value="Chemokine_IL8-like_dom"/>
</dbReference>
<keyword evidence="4" id="KW-0812">Transmembrane</keyword>
<protein>
    <submittedName>
        <fullName evidence="7">C-X-C motif chemokine 11</fullName>
    </submittedName>
</protein>
<evidence type="ECO:0000313" key="7">
    <source>
        <dbReference type="RefSeq" id="XP_025743506.1"/>
    </source>
</evidence>
<keyword evidence="6" id="KW-1185">Reference proteome</keyword>
<keyword evidence="3" id="KW-0202">Cytokine</keyword>
<evidence type="ECO:0000256" key="3">
    <source>
        <dbReference type="ARBA" id="ARBA00022514"/>
    </source>
</evidence>
<comment type="similarity">
    <text evidence="1">Belongs to the intercrine alpha (chemokine CxC) family.</text>
</comment>
<dbReference type="RefSeq" id="XP_025743506.1">
    <property type="nucleotide sequence ID" value="XM_025887721.1"/>
</dbReference>
<dbReference type="Gene3D" id="2.40.50.40">
    <property type="match status" value="1"/>
</dbReference>
<dbReference type="GO" id="GO:0006952">
    <property type="term" value="P:defense response"/>
    <property type="evidence" value="ECO:0007669"/>
    <property type="project" value="InterPro"/>
</dbReference>
<dbReference type="Pfam" id="PF00048">
    <property type="entry name" value="IL8"/>
    <property type="match status" value="1"/>
</dbReference>
<keyword evidence="2" id="KW-0145">Chemotaxis</keyword>
<gene>
    <name evidence="7" type="primary">CXCL11</name>
</gene>
<dbReference type="SMART" id="SM00199">
    <property type="entry name" value="SCY"/>
    <property type="match status" value="1"/>
</dbReference>
<evidence type="ECO:0000259" key="5">
    <source>
        <dbReference type="SMART" id="SM00199"/>
    </source>
</evidence>
<evidence type="ECO:0000256" key="4">
    <source>
        <dbReference type="SAM" id="Phobius"/>
    </source>
</evidence>
<dbReference type="GO" id="GO:0008009">
    <property type="term" value="F:chemokine activity"/>
    <property type="evidence" value="ECO:0007669"/>
    <property type="project" value="InterPro"/>
</dbReference>
<reference evidence="7" key="2">
    <citation type="submission" date="2025-08" db="UniProtKB">
        <authorList>
            <consortium name="RefSeq"/>
        </authorList>
    </citation>
    <scope>IDENTIFICATION</scope>
    <source>
        <tissue evidence="7">Blood</tissue>
    </source>
</reference>
<dbReference type="Proteomes" id="UP000286641">
    <property type="component" value="Unplaced"/>
</dbReference>
<dbReference type="GO" id="GO:0006955">
    <property type="term" value="P:immune response"/>
    <property type="evidence" value="ECO:0007669"/>
    <property type="project" value="InterPro"/>
</dbReference>
<accession>A0A3Q7RS98</accession>
<feature type="transmembrane region" description="Helical" evidence="4">
    <location>
        <begin position="37"/>
        <end position="57"/>
    </location>
</feature>
<dbReference type="CTD" id="6373"/>
<dbReference type="InterPro" id="IPR036048">
    <property type="entry name" value="Interleukin_8-like_sf"/>
</dbReference>
<name>A0A3Q7RS98_CALUR</name>
<sequence length="132" mass="14769">MPVKNFLSHSAFLLPPRRVSTLKQWQQLQKTNMSVKGMVIALAVIVCATTVQGFPMFKAGRCLCRGPGVKAVKVANIEKATIIYPSNNCDKIEVIITLKAHKGQRCLNPKSKQASIIIKKIERMNFLKYQNV</sequence>